<name>A0A8J3AD71_9BACI</name>
<reference evidence="3" key="1">
    <citation type="journal article" date="2019" name="Int. J. Syst. Evol. Microbiol.">
        <title>The Global Catalogue of Microorganisms (GCM) 10K type strain sequencing project: providing services to taxonomists for standard genome sequencing and annotation.</title>
        <authorList>
            <consortium name="The Broad Institute Genomics Platform"/>
            <consortium name="The Broad Institute Genome Sequencing Center for Infectious Disease"/>
            <person name="Wu L."/>
            <person name="Ma J."/>
        </authorList>
    </citation>
    <scope>NUCLEOTIDE SEQUENCE [LARGE SCALE GENOMIC DNA]</scope>
    <source>
        <strain evidence="3">CGMCC 1.14993</strain>
    </source>
</reference>
<dbReference type="Proteomes" id="UP000626244">
    <property type="component" value="Unassembled WGS sequence"/>
</dbReference>
<evidence type="ECO:0008006" key="4">
    <source>
        <dbReference type="Google" id="ProtNLM"/>
    </source>
</evidence>
<comment type="caution">
    <text evidence="2">The sequence shown here is derived from an EMBL/GenBank/DDBJ whole genome shotgun (WGS) entry which is preliminary data.</text>
</comment>
<organism evidence="2 3">
    <name type="scientific">Gottfriedia solisilvae</name>
    <dbReference type="NCBI Taxonomy" id="1516104"/>
    <lineage>
        <taxon>Bacteria</taxon>
        <taxon>Bacillati</taxon>
        <taxon>Bacillota</taxon>
        <taxon>Bacilli</taxon>
        <taxon>Bacillales</taxon>
        <taxon>Bacillaceae</taxon>
        <taxon>Gottfriedia</taxon>
    </lineage>
</organism>
<keyword evidence="1" id="KW-0812">Transmembrane</keyword>
<keyword evidence="1" id="KW-1133">Transmembrane helix</keyword>
<dbReference type="Pfam" id="PF04307">
    <property type="entry name" value="YdjM"/>
    <property type="match status" value="1"/>
</dbReference>
<dbReference type="AlphaFoldDB" id="A0A8J3AD71"/>
<gene>
    <name evidence="2" type="ORF">GCM10007380_10360</name>
</gene>
<evidence type="ECO:0000313" key="2">
    <source>
        <dbReference type="EMBL" id="GGI11940.1"/>
    </source>
</evidence>
<protein>
    <recommendedName>
        <fullName evidence="4">Metal-dependent hydrolase</fullName>
    </recommendedName>
</protein>
<keyword evidence="1" id="KW-0472">Membrane</keyword>
<proteinExistence type="predicted"/>
<dbReference type="RefSeq" id="WP_158093213.1">
    <property type="nucleotide sequence ID" value="NZ_BMHB01000001.1"/>
</dbReference>
<feature type="transmembrane region" description="Helical" evidence="1">
    <location>
        <begin position="55"/>
        <end position="73"/>
    </location>
</feature>
<evidence type="ECO:0000313" key="3">
    <source>
        <dbReference type="Proteomes" id="UP000626244"/>
    </source>
</evidence>
<feature type="transmembrane region" description="Helical" evidence="1">
    <location>
        <begin position="108"/>
        <end position="139"/>
    </location>
</feature>
<dbReference type="OrthoDB" id="2706144at2"/>
<evidence type="ECO:0000256" key="1">
    <source>
        <dbReference type="SAM" id="Phobius"/>
    </source>
</evidence>
<dbReference type="InterPro" id="IPR007404">
    <property type="entry name" value="YdjM-like"/>
</dbReference>
<accession>A0A8J3AD71</accession>
<keyword evidence="3" id="KW-1185">Reference proteome</keyword>
<sequence>MDGKSHVIVGLFATGVTMYATNNDAMTVPLIVGAISSLAPDLDHHNGSLTKKVSTPLKILFSFLFLAVSLFIIMKTGKLIYSGSWIYGVGILVLFLFCISWLRNLKTILMLTGLLISFIGWFAFYGNWSIIALGLFIAISSRLKHRGPTHSLYFLAIWSGICFFIQKDLQIDGLWLAGTVGYFSHLLADQLFTKQSIKWL</sequence>
<feature type="transmembrane region" description="Helical" evidence="1">
    <location>
        <begin position="85"/>
        <end position="102"/>
    </location>
</feature>
<dbReference type="EMBL" id="BMHB01000001">
    <property type="protein sequence ID" value="GGI11940.1"/>
    <property type="molecule type" value="Genomic_DNA"/>
</dbReference>